<dbReference type="Proteomes" id="UP000535509">
    <property type="component" value="Unassembled WGS sequence"/>
</dbReference>
<evidence type="ECO:0000313" key="1">
    <source>
        <dbReference type="EMBL" id="EAI8859893.1"/>
    </source>
</evidence>
<dbReference type="EMBL" id="AABTCC010000036">
    <property type="protein sequence ID" value="EAI8859893.1"/>
    <property type="molecule type" value="Genomic_DNA"/>
</dbReference>
<dbReference type="RefSeq" id="WP_116967916.1">
    <property type="nucleotide sequence ID" value="NZ_AACCWR020000009.1"/>
</dbReference>
<dbReference type="Gene3D" id="3.40.50.720">
    <property type="entry name" value="NAD(P)-binding Rossmann-like Domain"/>
    <property type="match status" value="1"/>
</dbReference>
<keyword evidence="2" id="KW-1185">Reference proteome</keyword>
<gene>
    <name evidence="1" type="ORF">CX802_08655</name>
</gene>
<dbReference type="SUPFAM" id="SSF51735">
    <property type="entry name" value="NAD(P)-binding Rossmann-fold domains"/>
    <property type="match status" value="1"/>
</dbReference>
<protein>
    <recommendedName>
        <fullName evidence="3">NAD-dependent epimerase/dehydratase domain-containing protein</fullName>
    </recommendedName>
</protein>
<name>A0A5L4XK92_CAMFE</name>
<comment type="caution">
    <text evidence="1">The sequence shown here is derived from an EMBL/GenBank/DDBJ whole genome shotgun (WGS) entry which is preliminary data.</text>
</comment>
<sequence>MAGGGYNEIDENSPLYNPNIYGISKLIGEEMLRQSGIKRVLCLRLPTVLSVSDNGSFLFKWLNSAIHNRDITAFNMQNKFNNFISINSLFDFIFNIKLYDGFDIINLGSSGNLSIYEFIEYLKQKTNSKSNLKDLGKNSFFSLNLSKAAIKYGFCPLSSEQSIDEWLQNRYERFYKLRTRPKSSNSIFF</sequence>
<reference evidence="1 2" key="1">
    <citation type="submission" date="2018-06" db="EMBL/GenBank/DDBJ databases">
        <authorList>
            <consortium name="PulseNet: The National Subtyping Network for Foodborne Disease Surveillance"/>
            <person name="Tarr C.L."/>
            <person name="Trees E."/>
            <person name="Katz L.S."/>
            <person name="Carleton-Romer H.A."/>
            <person name="Stroika S."/>
            <person name="Kucerova Z."/>
            <person name="Roache K.F."/>
            <person name="Sabol A.L."/>
            <person name="Besser J."/>
            <person name="Gerner-Smidt P."/>
        </authorList>
    </citation>
    <scope>NUCLEOTIDE SEQUENCE [LARGE SCALE GENOMIC DNA]</scope>
    <source>
        <strain evidence="1 2">PNUSAC001503</strain>
    </source>
</reference>
<dbReference type="InterPro" id="IPR036291">
    <property type="entry name" value="NAD(P)-bd_dom_sf"/>
</dbReference>
<proteinExistence type="predicted"/>
<dbReference type="AlphaFoldDB" id="A0A5L4XK92"/>
<organism evidence="1 2">
    <name type="scientific">Campylobacter fetus</name>
    <dbReference type="NCBI Taxonomy" id="196"/>
    <lineage>
        <taxon>Bacteria</taxon>
        <taxon>Pseudomonadati</taxon>
        <taxon>Campylobacterota</taxon>
        <taxon>Epsilonproteobacteria</taxon>
        <taxon>Campylobacterales</taxon>
        <taxon>Campylobacteraceae</taxon>
        <taxon>Campylobacter</taxon>
    </lineage>
</organism>
<evidence type="ECO:0008006" key="3">
    <source>
        <dbReference type="Google" id="ProtNLM"/>
    </source>
</evidence>
<evidence type="ECO:0000313" key="2">
    <source>
        <dbReference type="Proteomes" id="UP000535509"/>
    </source>
</evidence>
<accession>A0A5L4XK92</accession>